<evidence type="ECO:0000313" key="3">
    <source>
        <dbReference type="Proteomes" id="UP000018958"/>
    </source>
</evidence>
<dbReference type="EMBL" id="ANIX01002565">
    <property type="protein sequence ID" value="ETP11409.1"/>
    <property type="molecule type" value="Genomic_DNA"/>
</dbReference>
<gene>
    <name evidence="2" type="ORF">F441_13079</name>
</gene>
<organism evidence="2 3">
    <name type="scientific">Phytophthora nicotianae CJ01A1</name>
    <dbReference type="NCBI Taxonomy" id="1317063"/>
    <lineage>
        <taxon>Eukaryota</taxon>
        <taxon>Sar</taxon>
        <taxon>Stramenopiles</taxon>
        <taxon>Oomycota</taxon>
        <taxon>Peronosporomycetes</taxon>
        <taxon>Peronosporales</taxon>
        <taxon>Peronosporaceae</taxon>
        <taxon>Phytophthora</taxon>
    </lineage>
</organism>
<dbReference type="AlphaFoldDB" id="W2WPB6"/>
<evidence type="ECO:0008006" key="4">
    <source>
        <dbReference type="Google" id="ProtNLM"/>
    </source>
</evidence>
<feature type="region of interest" description="Disordered" evidence="1">
    <location>
        <begin position="1"/>
        <end position="35"/>
    </location>
</feature>
<sequence>MAIAPHRMDQGATNGGKRLLRYHSNNNRGGDEDNAEERGIFDFERLKVLTNLARSNEANNLDFRLKDFFQALINAKVNPSNIHHTRLDHDDYLELRQLFRTWYDFYHRAS</sequence>
<evidence type="ECO:0000256" key="1">
    <source>
        <dbReference type="SAM" id="MobiDB-lite"/>
    </source>
</evidence>
<accession>W2WPB6</accession>
<proteinExistence type="predicted"/>
<name>W2WPB6_PHYNI</name>
<dbReference type="Proteomes" id="UP000018958">
    <property type="component" value="Unassembled WGS sequence"/>
</dbReference>
<evidence type="ECO:0000313" key="2">
    <source>
        <dbReference type="EMBL" id="ETP11409.1"/>
    </source>
</evidence>
<protein>
    <recommendedName>
        <fullName evidence="4">RxLR effector protein</fullName>
    </recommendedName>
</protein>
<comment type="caution">
    <text evidence="2">The sequence shown here is derived from an EMBL/GenBank/DDBJ whole genome shotgun (WGS) entry which is preliminary data.</text>
</comment>
<reference evidence="2 3" key="1">
    <citation type="submission" date="2013-11" db="EMBL/GenBank/DDBJ databases">
        <title>The Genome Sequence of Phytophthora parasitica CJ01A1.</title>
        <authorList>
            <consortium name="The Broad Institute Genomics Platform"/>
            <person name="Russ C."/>
            <person name="Tyler B."/>
            <person name="Panabieres F."/>
            <person name="Shan W."/>
            <person name="Tripathy S."/>
            <person name="Grunwald N."/>
            <person name="Machado M."/>
            <person name="Johnson C.S."/>
            <person name="Walker B."/>
            <person name="Young S.K."/>
            <person name="Zeng Q."/>
            <person name="Gargeya S."/>
            <person name="Fitzgerald M."/>
            <person name="Haas B."/>
            <person name="Abouelleil A."/>
            <person name="Allen A.W."/>
            <person name="Alvarado L."/>
            <person name="Arachchi H.M."/>
            <person name="Berlin A.M."/>
            <person name="Chapman S.B."/>
            <person name="Gainer-Dewar J."/>
            <person name="Goldberg J."/>
            <person name="Griggs A."/>
            <person name="Gujja S."/>
            <person name="Hansen M."/>
            <person name="Howarth C."/>
            <person name="Imamovic A."/>
            <person name="Ireland A."/>
            <person name="Larimer J."/>
            <person name="McCowan C."/>
            <person name="Murphy C."/>
            <person name="Pearson M."/>
            <person name="Poon T.W."/>
            <person name="Priest M."/>
            <person name="Roberts A."/>
            <person name="Saif S."/>
            <person name="Shea T."/>
            <person name="Sisk P."/>
            <person name="Sykes S."/>
            <person name="Wortman J."/>
            <person name="Nusbaum C."/>
            <person name="Birren B."/>
        </authorList>
    </citation>
    <scope>NUCLEOTIDE SEQUENCE [LARGE SCALE GENOMIC DNA]</scope>
    <source>
        <strain evidence="2 3">CJ01A1</strain>
    </source>
</reference>